<dbReference type="PANTHER" id="PTHR30383:SF29">
    <property type="entry name" value="SGNH HYDROLASE-TYPE ESTERASE DOMAIN-CONTAINING PROTEIN"/>
    <property type="match status" value="1"/>
</dbReference>
<dbReference type="InterPro" id="IPR013830">
    <property type="entry name" value="SGNH_hydro"/>
</dbReference>
<gene>
    <name evidence="2" type="ORF">GWK63_13675</name>
</gene>
<dbReference type="KEGG" id="kre:GWK63_13675"/>
<dbReference type="InterPro" id="IPR036514">
    <property type="entry name" value="SGNH_hydro_sf"/>
</dbReference>
<dbReference type="InterPro" id="IPR051532">
    <property type="entry name" value="Ester_Hydrolysis_Enzymes"/>
</dbReference>
<dbReference type="Proteomes" id="UP000502533">
    <property type="component" value="Chromosome"/>
</dbReference>
<evidence type="ECO:0000259" key="1">
    <source>
        <dbReference type="Pfam" id="PF13472"/>
    </source>
</evidence>
<organism evidence="2 3">
    <name type="scientific">Komagataeibacter rhaeticus</name>
    <dbReference type="NCBI Taxonomy" id="215221"/>
    <lineage>
        <taxon>Bacteria</taxon>
        <taxon>Pseudomonadati</taxon>
        <taxon>Pseudomonadota</taxon>
        <taxon>Alphaproteobacteria</taxon>
        <taxon>Acetobacterales</taxon>
        <taxon>Acetobacteraceae</taxon>
        <taxon>Komagataeibacter</taxon>
    </lineage>
</organism>
<dbReference type="SUPFAM" id="SSF52266">
    <property type="entry name" value="SGNH hydrolase"/>
    <property type="match status" value="1"/>
</dbReference>
<proteinExistence type="predicted"/>
<accession>A0A858JPR7</accession>
<dbReference type="Gene3D" id="3.40.50.1110">
    <property type="entry name" value="SGNH hydrolase"/>
    <property type="match status" value="1"/>
</dbReference>
<dbReference type="AlphaFoldDB" id="A0A858JPR7"/>
<dbReference type="EMBL" id="CP050139">
    <property type="protein sequence ID" value="QIP37119.1"/>
    <property type="molecule type" value="Genomic_DNA"/>
</dbReference>
<reference evidence="2 3" key="1">
    <citation type="submission" date="2020-03" db="EMBL/GenBank/DDBJ databases">
        <title>Isolation of cellulose-producing strains, genome characterization and application of the synthesized cellulose films as an economical and sustainable material for piezoelectric sensor construction.</title>
        <authorList>
            <person name="Mangayil R.K."/>
        </authorList>
    </citation>
    <scope>NUCLEOTIDE SEQUENCE [LARGE SCALE GENOMIC DNA]</scope>
    <source>
        <strain evidence="2 3">ENS 9a1a</strain>
    </source>
</reference>
<protein>
    <submittedName>
        <fullName evidence="2">GDSL family lipase</fullName>
    </submittedName>
</protein>
<evidence type="ECO:0000313" key="3">
    <source>
        <dbReference type="Proteomes" id="UP000502533"/>
    </source>
</evidence>
<dbReference type="Pfam" id="PF13472">
    <property type="entry name" value="Lipase_GDSL_2"/>
    <property type="match status" value="1"/>
</dbReference>
<sequence>MRICFIGDSYVTGTGDETCQGWAGRLCAMERQEGRDVTLYNLGVRGQTGHDIARRWRTETQARIGGRHDGGIVLSFGVNDCTSRPDGRPRLAPEHSLAAACAMMQDAATAHWPVLMVGPPPTGHAVTDARTQALSHALGAACARHGVPFLPIADALRASPLWCPEIARGDGAHPAGGGYGELARLVHGWTAWRAWMDALRENRSSTR</sequence>
<keyword evidence="3" id="KW-1185">Reference proteome</keyword>
<dbReference type="GO" id="GO:0016788">
    <property type="term" value="F:hydrolase activity, acting on ester bonds"/>
    <property type="evidence" value="ECO:0007669"/>
    <property type="project" value="UniProtKB-ARBA"/>
</dbReference>
<dbReference type="PANTHER" id="PTHR30383">
    <property type="entry name" value="THIOESTERASE 1/PROTEASE 1/LYSOPHOSPHOLIPASE L1"/>
    <property type="match status" value="1"/>
</dbReference>
<feature type="domain" description="SGNH hydrolase-type esterase" evidence="1">
    <location>
        <begin position="5"/>
        <end position="179"/>
    </location>
</feature>
<name>A0A858JPR7_9PROT</name>
<evidence type="ECO:0000313" key="2">
    <source>
        <dbReference type="EMBL" id="QIP37119.1"/>
    </source>
</evidence>